<dbReference type="HOGENOM" id="CLU_1234639_0_0_1"/>
<dbReference type="Ensembl" id="ENSCSAVT00000011532.1">
    <property type="protein sequence ID" value="ENSCSAVP00000011399.1"/>
    <property type="gene ID" value="ENSCSAVG00000006667.1"/>
</dbReference>
<organism evidence="8 9">
    <name type="scientific">Ciona savignyi</name>
    <name type="common">Pacific transparent sea squirt</name>
    <dbReference type="NCBI Taxonomy" id="51511"/>
    <lineage>
        <taxon>Eukaryota</taxon>
        <taxon>Metazoa</taxon>
        <taxon>Chordata</taxon>
        <taxon>Tunicata</taxon>
        <taxon>Ascidiacea</taxon>
        <taxon>Phlebobranchia</taxon>
        <taxon>Cionidae</taxon>
        <taxon>Ciona</taxon>
    </lineage>
</organism>
<evidence type="ECO:0000256" key="1">
    <source>
        <dbReference type="ARBA" id="ARBA00004395"/>
    </source>
</evidence>
<keyword evidence="9" id="KW-1185">Reference proteome</keyword>
<dbReference type="AlphaFoldDB" id="H2Z1D7"/>
<dbReference type="InterPro" id="IPR033370">
    <property type="entry name" value="COG1"/>
</dbReference>
<name>H2Z1D7_CIOSA</name>
<comment type="similarity">
    <text evidence="2">Belongs to the COG1 family.</text>
</comment>
<dbReference type="GO" id="GO:0015031">
    <property type="term" value="P:protein transport"/>
    <property type="evidence" value="ECO:0007669"/>
    <property type="project" value="UniProtKB-KW"/>
</dbReference>
<protein>
    <recommendedName>
        <fullName evidence="3">Conserved oligomeric Golgi complex subunit 1</fullName>
    </recommendedName>
</protein>
<dbReference type="GeneTree" id="ENSGT00390000017136"/>
<reference evidence="8" key="3">
    <citation type="submission" date="2025-09" db="UniProtKB">
        <authorList>
            <consortium name="Ensembl"/>
        </authorList>
    </citation>
    <scope>IDENTIFICATION</scope>
</reference>
<sequence>MEFVMTVFERNNVEEIRELEKKTRHEIELKKEELRQMVGERYRDLLEAADKITGMKKYSEIVTSTIKDIQEYKSKRTLSVPKLRASQLSVKNENRFLELAAETKVLMEMPEEIWLQVEAGNMITASFLYLQSLQVLKNLSLEGNHSYSPILQWIPVTNVSGGYSDLMTSSLPQLPLSHALRQLTHSVDQHEEKERDKQISSSLYSKLGALSSSWLSMSSSYTEN</sequence>
<proteinExistence type="inferred from homology"/>
<dbReference type="GO" id="GO:0017119">
    <property type="term" value="C:Golgi transport complex"/>
    <property type="evidence" value="ECO:0007669"/>
    <property type="project" value="InterPro"/>
</dbReference>
<reference evidence="9" key="1">
    <citation type="submission" date="2003-08" db="EMBL/GenBank/DDBJ databases">
        <authorList>
            <person name="Birren B."/>
            <person name="Nusbaum C."/>
            <person name="Abebe A."/>
            <person name="Abouelleil A."/>
            <person name="Adekoya E."/>
            <person name="Ait-zahra M."/>
            <person name="Allen N."/>
            <person name="Allen T."/>
            <person name="An P."/>
            <person name="Anderson M."/>
            <person name="Anderson S."/>
            <person name="Arachchi H."/>
            <person name="Armbruster J."/>
            <person name="Bachantsang P."/>
            <person name="Baldwin J."/>
            <person name="Barry A."/>
            <person name="Bayul T."/>
            <person name="Blitshsteyn B."/>
            <person name="Bloom T."/>
            <person name="Blye J."/>
            <person name="Boguslavskiy L."/>
            <person name="Borowsky M."/>
            <person name="Boukhgalter B."/>
            <person name="Brunache A."/>
            <person name="Butler J."/>
            <person name="Calixte N."/>
            <person name="Calvo S."/>
            <person name="Camarata J."/>
            <person name="Campo K."/>
            <person name="Chang J."/>
            <person name="Cheshatsang Y."/>
            <person name="Citroen M."/>
            <person name="Collymore A."/>
            <person name="Considine T."/>
            <person name="Cook A."/>
            <person name="Cooke P."/>
            <person name="Corum B."/>
            <person name="Cuomo C."/>
            <person name="David R."/>
            <person name="Dawoe T."/>
            <person name="Degray S."/>
            <person name="Dodge S."/>
            <person name="Dooley K."/>
            <person name="Dorje P."/>
            <person name="Dorjee K."/>
            <person name="Dorris L."/>
            <person name="Duffey N."/>
            <person name="Dupes A."/>
            <person name="Elkins T."/>
            <person name="Engels R."/>
            <person name="Erickson J."/>
            <person name="Farina A."/>
            <person name="Faro S."/>
            <person name="Ferreira P."/>
            <person name="Fischer H."/>
            <person name="Fitzgerald M."/>
            <person name="Foley K."/>
            <person name="Gage D."/>
            <person name="Galagan J."/>
            <person name="Gearin G."/>
            <person name="Gnerre S."/>
            <person name="Gnirke A."/>
            <person name="Goyette A."/>
            <person name="Graham J."/>
            <person name="Grandbois E."/>
            <person name="Gyaltsen K."/>
            <person name="Hafez N."/>
            <person name="Hagopian D."/>
            <person name="Hagos B."/>
            <person name="Hall J."/>
            <person name="Hatcher B."/>
            <person name="Heller A."/>
            <person name="Higgins H."/>
            <person name="Honan T."/>
            <person name="Horn A."/>
            <person name="Houde N."/>
            <person name="Hughes L."/>
            <person name="Hulme W."/>
            <person name="Husby E."/>
            <person name="Iliev I."/>
            <person name="Jaffe D."/>
            <person name="Jones C."/>
            <person name="Kamal M."/>
            <person name="Kamat A."/>
            <person name="Kamvysselis M."/>
            <person name="Karlsson E."/>
            <person name="Kells C."/>
            <person name="Kieu A."/>
            <person name="Kisner P."/>
            <person name="Kodira C."/>
            <person name="Kulbokas E."/>
            <person name="Labutti K."/>
            <person name="Lama D."/>
            <person name="Landers T."/>
            <person name="Leger J."/>
            <person name="Levine S."/>
            <person name="Lewis D."/>
            <person name="Lewis T."/>
            <person name="Lindblad-toh K."/>
            <person name="Liu X."/>
            <person name="Lokyitsang T."/>
            <person name="Lokyitsang Y."/>
            <person name="Lucien O."/>
            <person name="Lui A."/>
            <person name="Ma L.J."/>
            <person name="Mabbitt R."/>
            <person name="Macdonald J."/>
            <person name="Maclean C."/>
            <person name="Major J."/>
            <person name="Manning J."/>
            <person name="Marabella R."/>
            <person name="Maru K."/>
            <person name="Matthews C."/>
            <person name="Mauceli E."/>
            <person name="Mccarthy M."/>
            <person name="Mcdonough S."/>
            <person name="Mcghee T."/>
            <person name="Meldrim J."/>
            <person name="Meneus L."/>
            <person name="Mesirov J."/>
            <person name="Mihalev A."/>
            <person name="Mihova T."/>
            <person name="Mikkelsen T."/>
            <person name="Mlenga V."/>
            <person name="Moru K."/>
            <person name="Mozes J."/>
            <person name="Mulrain L."/>
            <person name="Munson G."/>
            <person name="Naylor J."/>
            <person name="Newes C."/>
            <person name="Nguyen C."/>
            <person name="Nguyen N."/>
            <person name="Nguyen T."/>
            <person name="Nicol R."/>
            <person name="Nielsen C."/>
            <person name="Nizzari M."/>
            <person name="Norbu C."/>
            <person name="Norbu N."/>
            <person name="O'donnell P."/>
            <person name="Okoawo O."/>
            <person name="O'leary S."/>
            <person name="Omotosho B."/>
            <person name="O'neill K."/>
            <person name="Osman S."/>
            <person name="Parker S."/>
            <person name="Perrin D."/>
            <person name="Phunkhang P."/>
            <person name="Piqani B."/>
            <person name="Purcell S."/>
            <person name="Rachupka T."/>
            <person name="Ramasamy U."/>
            <person name="Rameau R."/>
            <person name="Ray V."/>
            <person name="Raymond C."/>
            <person name="Retta R."/>
            <person name="Richardson S."/>
            <person name="Rise C."/>
            <person name="Rodriguez J."/>
            <person name="Rogers J."/>
            <person name="Rogov P."/>
            <person name="Rutman M."/>
            <person name="Schupbach R."/>
            <person name="Seaman C."/>
            <person name="Settipalli S."/>
            <person name="Sharpe T."/>
            <person name="Sheridan J."/>
            <person name="Sherpa N."/>
            <person name="Shi J."/>
            <person name="Smirnov S."/>
            <person name="Smith C."/>
            <person name="Sougnez C."/>
            <person name="Spencer B."/>
            <person name="Stalker J."/>
            <person name="Stange-thomann N."/>
            <person name="Stavropoulos S."/>
            <person name="Stetson K."/>
            <person name="Stone C."/>
            <person name="Stone S."/>
            <person name="Stubbs M."/>
            <person name="Talamas J."/>
            <person name="Tchuinga P."/>
            <person name="Tenzing P."/>
            <person name="Tesfaye S."/>
            <person name="Theodore J."/>
            <person name="Thoulutsang Y."/>
            <person name="Topham K."/>
            <person name="Towey S."/>
            <person name="Tsamla T."/>
            <person name="Tsomo N."/>
            <person name="Vallee D."/>
            <person name="Vassiliev H."/>
            <person name="Venkataraman V."/>
            <person name="Vinson J."/>
            <person name="Vo A."/>
            <person name="Wade C."/>
            <person name="Wang S."/>
            <person name="Wangchuk T."/>
            <person name="Wangdi T."/>
            <person name="Whittaker C."/>
            <person name="Wilkinson J."/>
            <person name="Wu Y."/>
            <person name="Wyman D."/>
            <person name="Yadav S."/>
            <person name="Yang S."/>
            <person name="Yang X."/>
            <person name="Yeager S."/>
            <person name="Yee E."/>
            <person name="Young G."/>
            <person name="Zainoun J."/>
            <person name="Zembeck L."/>
            <person name="Zimmer A."/>
            <person name="Zody M."/>
            <person name="Lander E."/>
        </authorList>
    </citation>
    <scope>NUCLEOTIDE SEQUENCE [LARGE SCALE GENOMIC DNA]</scope>
</reference>
<evidence type="ECO:0000256" key="4">
    <source>
        <dbReference type="ARBA" id="ARBA00022448"/>
    </source>
</evidence>
<evidence type="ECO:0000256" key="5">
    <source>
        <dbReference type="ARBA" id="ARBA00022927"/>
    </source>
</evidence>
<keyword evidence="4" id="KW-0813">Transport</keyword>
<dbReference type="Pfam" id="PF08700">
    <property type="entry name" value="VPS51_Exo84_N"/>
    <property type="match status" value="1"/>
</dbReference>
<dbReference type="PANTHER" id="PTHR31658">
    <property type="entry name" value="CONSERVED OLIGOMERIC GOLGI COMPLEX SUBUNIT 1"/>
    <property type="match status" value="1"/>
</dbReference>
<keyword evidence="5" id="KW-0653">Protein transport</keyword>
<dbReference type="GO" id="GO:0006891">
    <property type="term" value="P:intra-Golgi vesicle-mediated transport"/>
    <property type="evidence" value="ECO:0007669"/>
    <property type="project" value="InterPro"/>
</dbReference>
<comment type="subcellular location">
    <subcellularLocation>
        <location evidence="1">Golgi apparatus membrane</location>
        <topology evidence="1">Peripheral membrane protein</topology>
    </subcellularLocation>
</comment>
<evidence type="ECO:0000256" key="2">
    <source>
        <dbReference type="ARBA" id="ARBA00006653"/>
    </source>
</evidence>
<evidence type="ECO:0000256" key="3">
    <source>
        <dbReference type="ARBA" id="ARBA00020978"/>
    </source>
</evidence>
<keyword evidence="7" id="KW-0472">Membrane</keyword>
<evidence type="ECO:0000313" key="9">
    <source>
        <dbReference type="Proteomes" id="UP000007875"/>
    </source>
</evidence>
<evidence type="ECO:0000256" key="6">
    <source>
        <dbReference type="ARBA" id="ARBA00023034"/>
    </source>
</evidence>
<accession>H2Z1D7</accession>
<dbReference type="PANTHER" id="PTHR31658:SF0">
    <property type="entry name" value="CONSERVED OLIGOMERIC GOLGI COMPLEX SUBUNIT 1"/>
    <property type="match status" value="1"/>
</dbReference>
<evidence type="ECO:0000256" key="7">
    <source>
        <dbReference type="ARBA" id="ARBA00023136"/>
    </source>
</evidence>
<evidence type="ECO:0000313" key="8">
    <source>
        <dbReference type="Ensembl" id="ENSCSAVP00000011399.1"/>
    </source>
</evidence>
<reference evidence="8" key="2">
    <citation type="submission" date="2025-08" db="UniProtKB">
        <authorList>
            <consortium name="Ensembl"/>
        </authorList>
    </citation>
    <scope>IDENTIFICATION</scope>
</reference>
<dbReference type="GO" id="GO:0000139">
    <property type="term" value="C:Golgi membrane"/>
    <property type="evidence" value="ECO:0007669"/>
    <property type="project" value="UniProtKB-SubCell"/>
</dbReference>
<keyword evidence="6" id="KW-0333">Golgi apparatus</keyword>
<dbReference type="Proteomes" id="UP000007875">
    <property type="component" value="Unassembled WGS sequence"/>
</dbReference>